<evidence type="ECO:0000313" key="3">
    <source>
        <dbReference type="EMBL" id="QOD01494.1"/>
    </source>
</evidence>
<proteinExistence type="predicted"/>
<keyword evidence="1" id="KW-0812">Transmembrane</keyword>
<dbReference type="AlphaFoldDB" id="A0A1X0Z746"/>
<accession>A0A1X0Z746</accession>
<dbReference type="Proteomes" id="UP000516786">
    <property type="component" value="Plasmid pZXPA-20-602k"/>
</dbReference>
<gene>
    <name evidence="2" type="ORF">B7H17_24895</name>
    <name evidence="3" type="ORF">ID616_30185</name>
</gene>
<dbReference type="Proteomes" id="UP000193675">
    <property type="component" value="Unassembled WGS sequence"/>
</dbReference>
<keyword evidence="1" id="KW-0472">Membrane</keyword>
<reference evidence="3 5" key="2">
    <citation type="submission" date="2020-09" db="EMBL/GenBank/DDBJ databases">
        <title>Co-existence of a novel multidrug-resistance efflux pump with carbapenem resistance gene blaVIM-2 in one megaplasmid in Pseudomonas putida.</title>
        <authorList>
            <person name="Peng K."/>
            <person name="Li R."/>
        </authorList>
    </citation>
    <scope>NUCLEOTIDE SEQUENCE [LARGE SCALE GENOMIC DNA]</scope>
    <source>
        <strain evidence="3 5">ZXPA-20</strain>
        <plasmid evidence="3 5">pZXPA-20-602k</plasmid>
    </source>
</reference>
<keyword evidence="1" id="KW-1133">Transmembrane helix</keyword>
<protein>
    <submittedName>
        <fullName evidence="2">Uncharacterized protein</fullName>
    </submittedName>
</protein>
<sequence length="127" mass="13622">MKMAEKSKQVVLRNVALALGNDLRTVIAPVLATAAVASVAHDYVKEYVGGGWYTLAYALAAFGLGIVVAWLLGPLNGRLILRAIERDYGPKTRAHVFKLLNDARPGVPISIDLPSIARSNGEPLSRT</sequence>
<organism evidence="2 4">
    <name type="scientific">Pseudomonas putida</name>
    <name type="common">Arthrobacter siderocapsulatus</name>
    <dbReference type="NCBI Taxonomy" id="303"/>
    <lineage>
        <taxon>Bacteria</taxon>
        <taxon>Pseudomonadati</taxon>
        <taxon>Pseudomonadota</taxon>
        <taxon>Gammaproteobacteria</taxon>
        <taxon>Pseudomonadales</taxon>
        <taxon>Pseudomonadaceae</taxon>
        <taxon>Pseudomonas</taxon>
    </lineage>
</organism>
<feature type="transmembrane region" description="Helical" evidence="1">
    <location>
        <begin position="21"/>
        <end position="40"/>
    </location>
</feature>
<name>A0A1X0Z746_PSEPU</name>
<evidence type="ECO:0000256" key="1">
    <source>
        <dbReference type="SAM" id="Phobius"/>
    </source>
</evidence>
<geneLocation type="plasmid" evidence="3 5">
    <name>pZXPA-20-602k</name>
</geneLocation>
<evidence type="ECO:0000313" key="2">
    <source>
        <dbReference type="EMBL" id="ORL58770.1"/>
    </source>
</evidence>
<dbReference type="EMBL" id="CP061724">
    <property type="protein sequence ID" value="QOD01494.1"/>
    <property type="molecule type" value="Genomic_DNA"/>
</dbReference>
<feature type="transmembrane region" description="Helical" evidence="1">
    <location>
        <begin position="52"/>
        <end position="72"/>
    </location>
</feature>
<evidence type="ECO:0000313" key="5">
    <source>
        <dbReference type="Proteomes" id="UP000516786"/>
    </source>
</evidence>
<dbReference type="EMBL" id="NBWC01000049">
    <property type="protein sequence ID" value="ORL58770.1"/>
    <property type="molecule type" value="Genomic_DNA"/>
</dbReference>
<dbReference type="RefSeq" id="WP_084851694.1">
    <property type="nucleotide sequence ID" value="NZ_CP061724.1"/>
</dbReference>
<reference evidence="2 4" key="1">
    <citation type="submission" date="2017-04" db="EMBL/GenBank/DDBJ databases">
        <title>Presence of VIM-2 positive Pseudomonas species in chickens and their surrounding environment.</title>
        <authorList>
            <person name="Zhang R."/>
        </authorList>
    </citation>
    <scope>NUCLEOTIDE SEQUENCE [LARGE SCALE GENOMIC DNA]</scope>
    <source>
        <strain evidence="2 4">DZ-C18</strain>
    </source>
</reference>
<dbReference type="OrthoDB" id="7032591at2"/>
<evidence type="ECO:0000313" key="4">
    <source>
        <dbReference type="Proteomes" id="UP000193675"/>
    </source>
</evidence>
<keyword evidence="3" id="KW-0614">Plasmid</keyword>